<accession>A0ABP1FJ00</accession>
<dbReference type="InterPro" id="IPR006843">
    <property type="entry name" value="PAP/fibrillin_dom"/>
</dbReference>
<evidence type="ECO:0000313" key="4">
    <source>
        <dbReference type="EMBL" id="CAL5218419.1"/>
    </source>
</evidence>
<dbReference type="Pfam" id="PF04755">
    <property type="entry name" value="PAP_fibrillin"/>
    <property type="match status" value="1"/>
</dbReference>
<keyword evidence="2" id="KW-0934">Plastid</keyword>
<comment type="subcellular location">
    <subcellularLocation>
        <location evidence="1">Plastid</location>
    </subcellularLocation>
</comment>
<proteinExistence type="predicted"/>
<dbReference type="PANTHER" id="PTHR31906">
    <property type="entry name" value="PLASTID-LIPID-ASSOCIATED PROTEIN 4, CHLOROPLASTIC-RELATED"/>
    <property type="match status" value="1"/>
</dbReference>
<dbReference type="EMBL" id="CAXHTA020000001">
    <property type="protein sequence ID" value="CAL5218419.1"/>
    <property type="molecule type" value="Genomic_DNA"/>
</dbReference>
<sequence>MIVQRFNLCTERFQAAGAAGRSQGRRNHRIYCFQAIDKQAAKQNLRFAIGPTQRGGSATRQQRGVVLEAQVELEGLSKSLDYDLLPGKWKLVYTSAPDVAPLVASNVFSSLLPVKVGDIYQEFSTVELGQVKNIITFEFAGLLDSGTAEVRASYAVRSPRRIRLQFDEAGVRDFRISDQAEAFLAPALLPRGWVSHQALLALREAEVFIPFRSGLPRLFNSASNNLERNLERNFGSEYLLTYLDEDTLIGSQTGTGGTFIFGRASV</sequence>
<evidence type="ECO:0000259" key="3">
    <source>
        <dbReference type="Pfam" id="PF04755"/>
    </source>
</evidence>
<gene>
    <name evidence="4" type="primary">g95</name>
    <name evidence="4" type="ORF">VP750_LOCUS78</name>
</gene>
<dbReference type="Proteomes" id="UP001497392">
    <property type="component" value="Unassembled WGS sequence"/>
</dbReference>
<dbReference type="InterPro" id="IPR039633">
    <property type="entry name" value="PAP"/>
</dbReference>
<evidence type="ECO:0000256" key="2">
    <source>
        <dbReference type="ARBA" id="ARBA00022640"/>
    </source>
</evidence>
<evidence type="ECO:0000256" key="1">
    <source>
        <dbReference type="ARBA" id="ARBA00004474"/>
    </source>
</evidence>
<evidence type="ECO:0000313" key="5">
    <source>
        <dbReference type="Proteomes" id="UP001497392"/>
    </source>
</evidence>
<keyword evidence="5" id="KW-1185">Reference proteome</keyword>
<name>A0ABP1FJ00_9CHLO</name>
<feature type="domain" description="Plastid lipid-associated protein/fibrillin conserved" evidence="3">
    <location>
        <begin position="40"/>
        <end position="260"/>
    </location>
</feature>
<organism evidence="4 5">
    <name type="scientific">Coccomyxa viridis</name>
    <dbReference type="NCBI Taxonomy" id="1274662"/>
    <lineage>
        <taxon>Eukaryota</taxon>
        <taxon>Viridiplantae</taxon>
        <taxon>Chlorophyta</taxon>
        <taxon>core chlorophytes</taxon>
        <taxon>Trebouxiophyceae</taxon>
        <taxon>Trebouxiophyceae incertae sedis</taxon>
        <taxon>Coccomyxaceae</taxon>
        <taxon>Coccomyxa</taxon>
    </lineage>
</organism>
<comment type="caution">
    <text evidence="4">The sequence shown here is derived from an EMBL/GenBank/DDBJ whole genome shotgun (WGS) entry which is preliminary data.</text>
</comment>
<protein>
    <submittedName>
        <fullName evidence="4">G95 protein</fullName>
    </submittedName>
</protein>
<reference evidence="4 5" key="1">
    <citation type="submission" date="2024-06" db="EMBL/GenBank/DDBJ databases">
        <authorList>
            <person name="Kraege A."/>
            <person name="Thomma B."/>
        </authorList>
    </citation>
    <scope>NUCLEOTIDE SEQUENCE [LARGE SCALE GENOMIC DNA]</scope>
</reference>